<dbReference type="KEGG" id="acob:P0Y56_07340"/>
<dbReference type="GO" id="GO:0046872">
    <property type="term" value="F:metal ion binding"/>
    <property type="evidence" value="ECO:0007669"/>
    <property type="project" value="UniProtKB-KW"/>
</dbReference>
<dbReference type="GO" id="GO:0017000">
    <property type="term" value="P:antibiotic biosynthetic process"/>
    <property type="evidence" value="ECO:0007669"/>
    <property type="project" value="InterPro"/>
</dbReference>
<feature type="region of interest" description="Disordered" evidence="7">
    <location>
        <begin position="203"/>
        <end position="223"/>
    </location>
</feature>
<comment type="similarity">
    <text evidence="1">Belongs to the peptidase S45 family.</text>
</comment>
<dbReference type="InterPro" id="IPR014395">
    <property type="entry name" value="Pen/GL7ACA/AHL_acylase"/>
</dbReference>
<dbReference type="InterPro" id="IPR023343">
    <property type="entry name" value="Penicillin_amidase_dom1"/>
</dbReference>
<keyword evidence="3" id="KW-0378">Hydrolase</keyword>
<feature type="binding site" evidence="6">
    <location>
        <position position="291"/>
    </location>
    <ligand>
        <name>Ca(2+)</name>
        <dbReference type="ChEBI" id="CHEBI:29108"/>
    </ligand>
</feature>
<dbReference type="CDD" id="cd01936">
    <property type="entry name" value="Ntn_CA"/>
    <property type="match status" value="1"/>
</dbReference>
<dbReference type="Proteomes" id="UP001218362">
    <property type="component" value="Chromosome"/>
</dbReference>
<dbReference type="PANTHER" id="PTHR34218">
    <property type="entry name" value="PEPTIDASE S45 PENICILLIN AMIDASE"/>
    <property type="match status" value="1"/>
</dbReference>
<keyword evidence="4" id="KW-0865">Zymogen</keyword>
<evidence type="ECO:0000256" key="6">
    <source>
        <dbReference type="PIRSR" id="PIRSR001227-2"/>
    </source>
</evidence>
<keyword evidence="6" id="KW-0479">Metal-binding</keyword>
<dbReference type="PANTHER" id="PTHR34218:SF3">
    <property type="entry name" value="ACYL-HOMOSERINE LACTONE ACYLASE PVDQ"/>
    <property type="match status" value="1"/>
</dbReference>
<dbReference type="InterPro" id="IPR002692">
    <property type="entry name" value="S45"/>
</dbReference>
<dbReference type="InterPro" id="IPR043147">
    <property type="entry name" value="Penicillin_amidase_A-knob"/>
</dbReference>
<feature type="binding site" evidence="6">
    <location>
        <position position="293"/>
    </location>
    <ligand>
        <name>Ca(2+)</name>
        <dbReference type="ChEBI" id="CHEBI:29108"/>
    </ligand>
</feature>
<sequence length="722" mass="79469">MRKRLARIGIALLIVLLAAFIVLRTWEPFFATPGKAPPAAHYSAEIVRDEYGVPHIHGHRDADVAFGIAMAHAEDDFSTLQDVAAMTRGRYGANVGQDGAAVDFAYHLLGARETAERDYAKLPAAVRALVDAYAAGLNTYAKQHPGEIKLDRLFPLNGVDIATGFALRQPFFFGLDKTLGALARDEDPPVDFGPVFDKAAPLNPPTDADLESGDDNGSNAFAIAPAKSGDGATRLVSNAHQPWRGPVAWYELEVESDEGWHFAGATFPGAPFPLLGHNETLGWTNTVNRPDLVDVYKLVLDKSGTKYRLDGQWKPLVRQDVTLPVKFGPVVLPIRRTIWRSEHGPVIVNAKGAFAIRYGGMDRIDQLTEYYRLNKARNYAEWTAALSRQAIPSTNFIYADAAGNIAYRYNAAIPERPAGHDWRRVLPGDRSALIWRAMVPFDRIPHYLNPASGYLYNSNNSPFHAAGPSDLSPASVPPEWGVELTMTNRAHRARKLLGEPGPIGLPRLEAIKYDLGWERAGYVARLLDGIAKLDLSNQPELAKAQKLLAQWGFTSDNKGPADALALLVLHEATSADYNNRADPDPKTQLKFAADHLMTYFGRLDPPMADLQRLRQGPGKYAVDLPYTGGSDTLRAASNWDMASDGRLSVKHGDSFIMFVEWGRDGAVHSTSAMPFGSASTRPDSPHYTDQSRMFVAMKRKPVHFERADVLRSAVRRYRVTSG</sequence>
<dbReference type="Gene3D" id="3.60.20.10">
    <property type="entry name" value="Glutamine Phosphoribosylpyrophosphate, subunit 1, domain 1"/>
    <property type="match status" value="1"/>
</dbReference>
<dbReference type="AlphaFoldDB" id="A0AAJ6BR26"/>
<organism evidence="8 9">
    <name type="scientific">Candidatus Andeanibacterium colombiense</name>
    <dbReference type="NCBI Taxonomy" id="3121345"/>
    <lineage>
        <taxon>Bacteria</taxon>
        <taxon>Pseudomonadati</taxon>
        <taxon>Pseudomonadota</taxon>
        <taxon>Alphaproteobacteria</taxon>
        <taxon>Sphingomonadales</taxon>
        <taxon>Sphingomonadaceae</taxon>
        <taxon>Candidatus Andeanibacterium</taxon>
    </lineage>
</organism>
<evidence type="ECO:0000256" key="1">
    <source>
        <dbReference type="ARBA" id="ARBA00006586"/>
    </source>
</evidence>
<evidence type="ECO:0000256" key="7">
    <source>
        <dbReference type="SAM" id="MobiDB-lite"/>
    </source>
</evidence>
<dbReference type="SUPFAM" id="SSF56235">
    <property type="entry name" value="N-terminal nucleophile aminohydrolases (Ntn hydrolases)"/>
    <property type="match status" value="1"/>
</dbReference>
<proteinExistence type="inferred from homology"/>
<dbReference type="InterPro" id="IPR029055">
    <property type="entry name" value="Ntn_hydrolases_N"/>
</dbReference>
<dbReference type="PIRSF" id="PIRSF001227">
    <property type="entry name" value="Pen_acylase"/>
    <property type="match status" value="1"/>
</dbReference>
<dbReference type="GO" id="GO:0016811">
    <property type="term" value="F:hydrolase activity, acting on carbon-nitrogen (but not peptide) bonds, in linear amides"/>
    <property type="evidence" value="ECO:0007669"/>
    <property type="project" value="InterPro"/>
</dbReference>
<gene>
    <name evidence="8" type="ORF">P0Y56_07340</name>
</gene>
<evidence type="ECO:0000256" key="2">
    <source>
        <dbReference type="ARBA" id="ARBA00022729"/>
    </source>
</evidence>
<comment type="cofactor">
    <cofactor evidence="6">
        <name>Ca(2+)</name>
        <dbReference type="ChEBI" id="CHEBI:29108"/>
    </cofactor>
    <text evidence="6">Binds 1 Ca(2+) ion per dimer.</text>
</comment>
<dbReference type="Gene3D" id="2.30.120.10">
    <property type="match status" value="1"/>
</dbReference>
<feature type="binding site" evidence="6">
    <location>
        <position position="294"/>
    </location>
    <ligand>
        <name>Ca(2+)</name>
        <dbReference type="ChEBI" id="CHEBI:29108"/>
    </ligand>
</feature>
<evidence type="ECO:0000313" key="9">
    <source>
        <dbReference type="Proteomes" id="UP001218362"/>
    </source>
</evidence>
<accession>A0AAJ6BR26</accession>
<name>A0AAJ6BR26_9SPHN</name>
<dbReference type="InterPro" id="IPR043146">
    <property type="entry name" value="Penicillin_amidase_N_B-knob"/>
</dbReference>
<dbReference type="Gene3D" id="1.10.1400.10">
    <property type="match status" value="1"/>
</dbReference>
<evidence type="ECO:0000256" key="5">
    <source>
        <dbReference type="PIRSR" id="PIRSR001227-1"/>
    </source>
</evidence>
<evidence type="ECO:0000313" key="8">
    <source>
        <dbReference type="EMBL" id="WEK48100.1"/>
    </source>
</evidence>
<protein>
    <submittedName>
        <fullName evidence="8">Acylase</fullName>
    </submittedName>
</protein>
<dbReference type="Gene3D" id="1.10.439.10">
    <property type="entry name" value="Penicillin Amidohydrolase, domain 1"/>
    <property type="match status" value="1"/>
</dbReference>
<feature type="active site" description="Nucleophile" evidence="5">
    <location>
        <position position="218"/>
    </location>
</feature>
<evidence type="ECO:0000256" key="4">
    <source>
        <dbReference type="ARBA" id="ARBA00023145"/>
    </source>
</evidence>
<keyword evidence="2" id="KW-0732">Signal</keyword>
<evidence type="ECO:0000256" key="3">
    <source>
        <dbReference type="ARBA" id="ARBA00022801"/>
    </source>
</evidence>
<keyword evidence="6" id="KW-0106">Calcium</keyword>
<dbReference type="EMBL" id="CP119316">
    <property type="protein sequence ID" value="WEK48100.1"/>
    <property type="molecule type" value="Genomic_DNA"/>
</dbReference>
<dbReference type="Pfam" id="PF01804">
    <property type="entry name" value="Penicil_amidase"/>
    <property type="match status" value="1"/>
</dbReference>
<reference evidence="8" key="1">
    <citation type="submission" date="2023-03" db="EMBL/GenBank/DDBJ databases">
        <title>Andean soil-derived lignocellulolytic bacterial consortium as a source of novel taxa and putative plastic-active enzymes.</title>
        <authorList>
            <person name="Diaz-Garcia L."/>
            <person name="Chuvochina M."/>
            <person name="Feuerriegel G."/>
            <person name="Bunk B."/>
            <person name="Sproer C."/>
            <person name="Streit W.R."/>
            <person name="Rodriguez L.M."/>
            <person name="Overmann J."/>
            <person name="Jimenez D.J."/>
        </authorList>
    </citation>
    <scope>NUCLEOTIDE SEQUENCE</scope>
    <source>
        <strain evidence="8">MAG 26</strain>
    </source>
</reference>
<feature type="binding site" evidence="6">
    <location>
        <position position="470"/>
    </location>
    <ligand>
        <name>Ca(2+)</name>
        <dbReference type="ChEBI" id="CHEBI:29108"/>
    </ligand>
</feature>